<dbReference type="InterPro" id="IPR006543">
    <property type="entry name" value="Histidinol-phos"/>
</dbReference>
<comment type="similarity">
    <text evidence="2">Belongs to the GmhB family.</text>
</comment>
<keyword evidence="4" id="KW-0479">Metal-binding</keyword>
<dbReference type="InterPro" id="IPR004446">
    <property type="entry name" value="Heptose_bisP_phosphatase"/>
</dbReference>
<dbReference type="Gene3D" id="3.40.50.1000">
    <property type="entry name" value="HAD superfamily/HAD-like"/>
    <property type="match status" value="1"/>
</dbReference>
<keyword evidence="5 9" id="KW-0378">Hydrolase</keyword>
<evidence type="ECO:0000256" key="6">
    <source>
        <dbReference type="ARBA" id="ARBA00023277"/>
    </source>
</evidence>
<feature type="region of interest" description="Disordered" evidence="8">
    <location>
        <begin position="1"/>
        <end position="35"/>
    </location>
</feature>
<evidence type="ECO:0000256" key="7">
    <source>
        <dbReference type="ARBA" id="ARBA00031828"/>
    </source>
</evidence>
<evidence type="ECO:0000256" key="8">
    <source>
        <dbReference type="SAM" id="MobiDB-lite"/>
    </source>
</evidence>
<evidence type="ECO:0000256" key="5">
    <source>
        <dbReference type="ARBA" id="ARBA00022801"/>
    </source>
</evidence>
<accession>A0ABU2LIK5</accession>
<organism evidence="9 10">
    <name type="scientific">Streptomyces millisiae</name>
    <dbReference type="NCBI Taxonomy" id="3075542"/>
    <lineage>
        <taxon>Bacteria</taxon>
        <taxon>Bacillati</taxon>
        <taxon>Actinomycetota</taxon>
        <taxon>Actinomycetes</taxon>
        <taxon>Kitasatosporales</taxon>
        <taxon>Streptomycetaceae</taxon>
        <taxon>Streptomyces</taxon>
    </lineage>
</organism>
<evidence type="ECO:0000313" key="10">
    <source>
        <dbReference type="Proteomes" id="UP001183420"/>
    </source>
</evidence>
<dbReference type="GO" id="GO:0016787">
    <property type="term" value="F:hydrolase activity"/>
    <property type="evidence" value="ECO:0007669"/>
    <property type="project" value="UniProtKB-KW"/>
</dbReference>
<dbReference type="InterPro" id="IPR036412">
    <property type="entry name" value="HAD-like_sf"/>
</dbReference>
<keyword evidence="3" id="KW-0963">Cytoplasm</keyword>
<dbReference type="Pfam" id="PF13242">
    <property type="entry name" value="Hydrolase_like"/>
    <property type="match status" value="1"/>
</dbReference>
<gene>
    <name evidence="9" type="ORF">RNC47_03495</name>
</gene>
<protein>
    <recommendedName>
        <fullName evidence="7">D,D-heptose 1,7-bisphosphate phosphatase</fullName>
    </recommendedName>
</protein>
<evidence type="ECO:0000256" key="2">
    <source>
        <dbReference type="ARBA" id="ARBA00005628"/>
    </source>
</evidence>
<name>A0ABU2LIK5_9ACTN</name>
<keyword evidence="6" id="KW-0119">Carbohydrate metabolism</keyword>
<dbReference type="InterPro" id="IPR006549">
    <property type="entry name" value="HAD-SF_hydro_IIIA"/>
</dbReference>
<evidence type="ECO:0000256" key="4">
    <source>
        <dbReference type="ARBA" id="ARBA00022723"/>
    </source>
</evidence>
<dbReference type="SUPFAM" id="SSF56784">
    <property type="entry name" value="HAD-like"/>
    <property type="match status" value="1"/>
</dbReference>
<evidence type="ECO:0000256" key="1">
    <source>
        <dbReference type="ARBA" id="ARBA00004496"/>
    </source>
</evidence>
<reference evidence="10" key="1">
    <citation type="submission" date="2023-07" db="EMBL/GenBank/DDBJ databases">
        <title>30 novel species of actinomycetes from the DSMZ collection.</title>
        <authorList>
            <person name="Nouioui I."/>
        </authorList>
    </citation>
    <scope>NUCLEOTIDE SEQUENCE [LARGE SCALE GENOMIC DNA]</scope>
    <source>
        <strain evidence="10">DSM 44918</strain>
    </source>
</reference>
<dbReference type="NCBIfam" id="TIGR01656">
    <property type="entry name" value="Histidinol-ppas"/>
    <property type="match status" value="1"/>
</dbReference>
<dbReference type="PANTHER" id="PTHR42891:SF1">
    <property type="entry name" value="D-GLYCERO-BETA-D-MANNO-HEPTOSE-1,7-BISPHOSPHATE 7-PHOSPHATASE"/>
    <property type="match status" value="1"/>
</dbReference>
<sequence>MTDRTAAGGRPWLLAPGPPGAAPRRRPPGSRSRVPDAVLLDRDGTLIEDVPYNADPTLVRVLPGARAALDLLRAHGVALGVVSNQSGVAAGRFGRAEVEAMRHRIESLLGPLGVWAVCPHLAADGCGCRKPAPGLVIAACAALGVAPDRTVVIGDIGSDVAAAHAAGARGVLVPTAATRTEEVAAAPLRAPDLLSAARTLLTGAPLVAGGAP</sequence>
<dbReference type="InterPro" id="IPR023214">
    <property type="entry name" value="HAD_sf"/>
</dbReference>
<dbReference type="EMBL" id="JAVREM010000002">
    <property type="protein sequence ID" value="MDT0317402.1"/>
    <property type="molecule type" value="Genomic_DNA"/>
</dbReference>
<comment type="subcellular location">
    <subcellularLocation>
        <location evidence="1">Cytoplasm</location>
    </subcellularLocation>
</comment>
<dbReference type="Proteomes" id="UP001183420">
    <property type="component" value="Unassembled WGS sequence"/>
</dbReference>
<dbReference type="NCBIfam" id="TIGR01662">
    <property type="entry name" value="HAD-SF-IIIA"/>
    <property type="match status" value="1"/>
</dbReference>
<proteinExistence type="inferred from homology"/>
<keyword evidence="10" id="KW-1185">Reference proteome</keyword>
<comment type="caution">
    <text evidence="9">The sequence shown here is derived from an EMBL/GenBank/DDBJ whole genome shotgun (WGS) entry which is preliminary data.</text>
</comment>
<dbReference type="PANTHER" id="PTHR42891">
    <property type="entry name" value="D-GLYCERO-BETA-D-MANNO-HEPTOSE-1,7-BISPHOSPHATE 7-PHOSPHATASE"/>
    <property type="match status" value="1"/>
</dbReference>
<evidence type="ECO:0000256" key="3">
    <source>
        <dbReference type="ARBA" id="ARBA00022490"/>
    </source>
</evidence>
<dbReference type="RefSeq" id="WP_311595384.1">
    <property type="nucleotide sequence ID" value="NZ_JAVREM010000002.1"/>
</dbReference>
<evidence type="ECO:0000313" key="9">
    <source>
        <dbReference type="EMBL" id="MDT0317402.1"/>
    </source>
</evidence>
<feature type="compositionally biased region" description="Low complexity" evidence="8">
    <location>
        <begin position="1"/>
        <end position="15"/>
    </location>
</feature>